<feature type="compositionally biased region" description="Basic and acidic residues" evidence="1">
    <location>
        <begin position="647"/>
        <end position="668"/>
    </location>
</feature>
<evidence type="ECO:0000259" key="2">
    <source>
        <dbReference type="PROSITE" id="PS51140"/>
    </source>
</evidence>
<dbReference type="OrthoDB" id="5577209at2759"/>
<reference evidence="4" key="2">
    <citation type="submission" date="2015-01" db="EMBL/GenBank/DDBJ databases">
        <title>Evolutionary Origins and Diversification of the Mycorrhizal Mutualists.</title>
        <authorList>
            <consortium name="DOE Joint Genome Institute"/>
            <consortium name="Mycorrhizal Genomics Consortium"/>
            <person name="Kohler A."/>
            <person name="Kuo A."/>
            <person name="Nagy L.G."/>
            <person name="Floudas D."/>
            <person name="Copeland A."/>
            <person name="Barry K.W."/>
            <person name="Cichocki N."/>
            <person name="Veneault-Fourrey C."/>
            <person name="LaButti K."/>
            <person name="Lindquist E.A."/>
            <person name="Lipzen A."/>
            <person name="Lundell T."/>
            <person name="Morin E."/>
            <person name="Murat C."/>
            <person name="Riley R."/>
            <person name="Ohm R."/>
            <person name="Sun H."/>
            <person name="Tunlid A."/>
            <person name="Henrissat B."/>
            <person name="Grigoriev I.V."/>
            <person name="Hibbett D.S."/>
            <person name="Martin F."/>
        </authorList>
    </citation>
    <scope>NUCLEOTIDE SEQUENCE [LARGE SCALE GENOMIC DNA]</scope>
    <source>
        <strain evidence="4">MUT 4182</strain>
    </source>
</reference>
<dbReference type="InterPro" id="IPR003892">
    <property type="entry name" value="CUE"/>
</dbReference>
<dbReference type="PANTHER" id="PTHR21494">
    <property type="entry name" value="ACTIVATING SIGNAL COINTEGRATOR 1 COMPLEX SUBUNIT 2 ASC-1 COMPLEX SUBUNIT P100"/>
    <property type="match status" value="1"/>
</dbReference>
<feature type="compositionally biased region" description="Basic and acidic residues" evidence="1">
    <location>
        <begin position="570"/>
        <end position="609"/>
    </location>
</feature>
<organism evidence="3 4">
    <name type="scientific">Tulasnella calospora MUT 4182</name>
    <dbReference type="NCBI Taxonomy" id="1051891"/>
    <lineage>
        <taxon>Eukaryota</taxon>
        <taxon>Fungi</taxon>
        <taxon>Dikarya</taxon>
        <taxon>Basidiomycota</taxon>
        <taxon>Agaricomycotina</taxon>
        <taxon>Agaricomycetes</taxon>
        <taxon>Cantharellales</taxon>
        <taxon>Tulasnellaceae</taxon>
        <taxon>Tulasnella</taxon>
    </lineage>
</organism>
<dbReference type="GO" id="GO:0043130">
    <property type="term" value="F:ubiquitin binding"/>
    <property type="evidence" value="ECO:0007669"/>
    <property type="project" value="InterPro"/>
</dbReference>
<name>A0A0C3QTZ5_9AGAM</name>
<dbReference type="Gene3D" id="1.10.8.10">
    <property type="entry name" value="DNA helicase RuvA subunit, C-terminal domain"/>
    <property type="match status" value="1"/>
</dbReference>
<feature type="domain" description="CUE" evidence="2">
    <location>
        <begin position="388"/>
        <end position="433"/>
    </location>
</feature>
<feature type="region of interest" description="Disordered" evidence="1">
    <location>
        <begin position="435"/>
        <end position="470"/>
    </location>
</feature>
<dbReference type="InterPro" id="IPR009060">
    <property type="entry name" value="UBA-like_sf"/>
</dbReference>
<sequence length="733" mass="80120">MTRTLPKFSLQRAENLLPQHKWRELISGLITELDGLLPSPEDEFKASSDSIKDFVDLYLAEAARGILAAANTGDSRKNIKAEDYALQIKVLELARRMSQSSVPLSEVTLLNLAVVCQDDTTRGIARGIIGHSLSSGTDVAAAFMSSAEPILSTPFGEGQDPSSFLTIRLNLIKILNALLRCGADLPSLVLGKALYRSLGYCYHTVLDAVAHTYSATGIRPNEVGPSFRWQIPWMEVKVGILDATHGLIEHAQQAAKAEEEARHKIFDILLAMIDDSPKKPQSSHTIWFGNVPLLVDYQHVHHLKERLSELAGLDETVVELVIPSLDGLINSHAPGDSDAVGALIILLREVSHTTAPPVAPPVIKVENVDKGKGKGKAVVEEEPEVDHELDLAVTQVLDIFPDENPSFVKAALQDPTMGRSPEALIAALLESNLPPHLASLRDGPPQQPTQSSQATSSQPPAQFERRNIFDDDEMDFSRLRIGGTKSGDADALINDRSFIEEMKADILRRAQEQQGESDDEGPARPMPRRDIAFEDELDDELAKPTFKLASVDGEESDEGDSGEGEDEDAPPEKKESPEDILARAYIRDPKLFERDPGTRRSKARADLKAETGMGDEQIEGWKIMLERNPRKDKILEKYDPAFNPASNRERPVQQTHDHHVHGGNDRGRGGRGRGQGQGQERGRGRGRGGGRGGPPQGDGPGSSRSDRARKEKSKTSMRQGGHDKKLTRGGGPS</sequence>
<accession>A0A0C3QTZ5</accession>
<feature type="compositionally biased region" description="Low complexity" evidence="1">
    <location>
        <begin position="448"/>
        <end position="462"/>
    </location>
</feature>
<dbReference type="AlphaFoldDB" id="A0A0C3QTZ5"/>
<dbReference type="HOGENOM" id="CLU_021373_0_0_1"/>
<dbReference type="PANTHER" id="PTHR21494:SF0">
    <property type="entry name" value="ACTIVATING SIGNAL COINTEGRATOR 1 COMPLEX SUBUNIT 2"/>
    <property type="match status" value="1"/>
</dbReference>
<dbReference type="PROSITE" id="PS51140">
    <property type="entry name" value="CUE"/>
    <property type="match status" value="1"/>
</dbReference>
<dbReference type="InterPro" id="IPR052586">
    <property type="entry name" value="ASCC2"/>
</dbReference>
<protein>
    <recommendedName>
        <fullName evidence="2">CUE domain-containing protein</fullName>
    </recommendedName>
</protein>
<feature type="compositionally biased region" description="Basic and acidic residues" evidence="1">
    <location>
        <begin position="624"/>
        <end position="639"/>
    </location>
</feature>
<gene>
    <name evidence="3" type="ORF">M407DRAFT_18226</name>
</gene>
<feature type="region of interest" description="Disordered" evidence="1">
    <location>
        <begin position="538"/>
        <end position="733"/>
    </location>
</feature>
<evidence type="ECO:0000313" key="4">
    <source>
        <dbReference type="Proteomes" id="UP000054248"/>
    </source>
</evidence>
<proteinExistence type="predicted"/>
<dbReference type="Proteomes" id="UP000054248">
    <property type="component" value="Unassembled WGS sequence"/>
</dbReference>
<feature type="compositionally biased region" description="Gly residues" evidence="1">
    <location>
        <begin position="687"/>
        <end position="700"/>
    </location>
</feature>
<evidence type="ECO:0000256" key="1">
    <source>
        <dbReference type="SAM" id="MobiDB-lite"/>
    </source>
</evidence>
<dbReference type="EMBL" id="KN822952">
    <property type="protein sequence ID" value="KIO32761.1"/>
    <property type="molecule type" value="Genomic_DNA"/>
</dbReference>
<evidence type="ECO:0000313" key="3">
    <source>
        <dbReference type="EMBL" id="KIO32761.1"/>
    </source>
</evidence>
<reference evidence="3 4" key="1">
    <citation type="submission" date="2014-04" db="EMBL/GenBank/DDBJ databases">
        <authorList>
            <consortium name="DOE Joint Genome Institute"/>
            <person name="Kuo A."/>
            <person name="Girlanda M."/>
            <person name="Perotto S."/>
            <person name="Kohler A."/>
            <person name="Nagy L.G."/>
            <person name="Floudas D."/>
            <person name="Copeland A."/>
            <person name="Barry K.W."/>
            <person name="Cichocki N."/>
            <person name="Veneault-Fourrey C."/>
            <person name="LaButti K."/>
            <person name="Lindquist E.A."/>
            <person name="Lipzen A."/>
            <person name="Lundell T."/>
            <person name="Morin E."/>
            <person name="Murat C."/>
            <person name="Sun H."/>
            <person name="Tunlid A."/>
            <person name="Henrissat B."/>
            <person name="Grigoriev I.V."/>
            <person name="Hibbett D.S."/>
            <person name="Martin F."/>
            <person name="Nordberg H.P."/>
            <person name="Cantor M.N."/>
            <person name="Hua S.X."/>
        </authorList>
    </citation>
    <scope>NUCLEOTIDE SEQUENCE [LARGE SCALE GENOMIC DNA]</scope>
    <source>
        <strain evidence="3 4">MUT 4182</strain>
    </source>
</reference>
<dbReference type="SUPFAM" id="SSF46934">
    <property type="entry name" value="UBA-like"/>
    <property type="match status" value="1"/>
</dbReference>
<feature type="compositionally biased region" description="Acidic residues" evidence="1">
    <location>
        <begin position="552"/>
        <end position="569"/>
    </location>
</feature>
<keyword evidence="4" id="KW-1185">Reference proteome</keyword>